<dbReference type="SMART" id="SM00220">
    <property type="entry name" value="S_TKc"/>
    <property type="match status" value="1"/>
</dbReference>
<dbReference type="PROSITE" id="PS50011">
    <property type="entry name" value="PROTEIN_KINASE_DOM"/>
    <property type="match status" value="1"/>
</dbReference>
<keyword evidence="7 14" id="KW-0418">Kinase</keyword>
<dbReference type="FunFam" id="1.10.510.10:FF:000407">
    <property type="entry name" value="Non-specific serine/threonine protein kinase"/>
    <property type="match status" value="1"/>
</dbReference>
<evidence type="ECO:0000256" key="4">
    <source>
        <dbReference type="ARBA" id="ARBA00022527"/>
    </source>
</evidence>
<protein>
    <recommendedName>
        <fullName evidence="3">non-specific serine/threonine protein kinase</fullName>
        <ecNumber evidence="3">2.7.11.1</ecNumber>
    </recommendedName>
</protein>
<dbReference type="Pfam" id="PF16579">
    <property type="entry name" value="AdenylateSensor"/>
    <property type="match status" value="1"/>
</dbReference>
<dbReference type="FunCoup" id="A0A165IPY8">
    <property type="interactions" value="682"/>
</dbReference>
<dbReference type="InterPro" id="IPR028375">
    <property type="entry name" value="KA1/Ssp2_C"/>
</dbReference>
<keyword evidence="9" id="KW-0539">Nucleus</keyword>
<dbReference type="InParanoid" id="A0A165IPY8"/>
<evidence type="ECO:0000256" key="3">
    <source>
        <dbReference type="ARBA" id="ARBA00012513"/>
    </source>
</evidence>
<dbReference type="Proteomes" id="UP000077266">
    <property type="component" value="Unassembled WGS sequence"/>
</dbReference>
<dbReference type="EMBL" id="KV425985">
    <property type="protein sequence ID" value="KZV93707.1"/>
    <property type="molecule type" value="Genomic_DNA"/>
</dbReference>
<comment type="catalytic activity">
    <reaction evidence="11">
        <text>L-threonyl-[protein] + ATP = O-phospho-L-threonyl-[protein] + ADP + H(+)</text>
        <dbReference type="Rhea" id="RHEA:46608"/>
        <dbReference type="Rhea" id="RHEA-COMP:11060"/>
        <dbReference type="Rhea" id="RHEA-COMP:11605"/>
        <dbReference type="ChEBI" id="CHEBI:15378"/>
        <dbReference type="ChEBI" id="CHEBI:30013"/>
        <dbReference type="ChEBI" id="CHEBI:30616"/>
        <dbReference type="ChEBI" id="CHEBI:61977"/>
        <dbReference type="ChEBI" id="CHEBI:456216"/>
        <dbReference type="EC" id="2.7.11.1"/>
    </reaction>
</comment>
<dbReference type="GO" id="GO:0004674">
    <property type="term" value="F:protein serine/threonine kinase activity"/>
    <property type="evidence" value="ECO:0007669"/>
    <property type="project" value="UniProtKB-KW"/>
</dbReference>
<evidence type="ECO:0000256" key="10">
    <source>
        <dbReference type="ARBA" id="ARBA00023277"/>
    </source>
</evidence>
<dbReference type="Gene3D" id="1.10.510.10">
    <property type="entry name" value="Transferase(Phosphotransferase) domain 1"/>
    <property type="match status" value="1"/>
</dbReference>
<dbReference type="GO" id="GO:0005524">
    <property type="term" value="F:ATP binding"/>
    <property type="evidence" value="ECO:0007669"/>
    <property type="project" value="UniProtKB-KW"/>
</dbReference>
<dbReference type="GO" id="GO:0035556">
    <property type="term" value="P:intracellular signal transduction"/>
    <property type="evidence" value="ECO:0007669"/>
    <property type="project" value="TreeGrafter"/>
</dbReference>
<dbReference type="STRING" id="1314781.A0A165IPY8"/>
<evidence type="ECO:0000256" key="8">
    <source>
        <dbReference type="ARBA" id="ARBA00022840"/>
    </source>
</evidence>
<dbReference type="GO" id="GO:0106310">
    <property type="term" value="F:protein serine kinase activity"/>
    <property type="evidence" value="ECO:0007669"/>
    <property type="project" value="RHEA"/>
</dbReference>
<evidence type="ECO:0000256" key="2">
    <source>
        <dbReference type="ARBA" id="ARBA00006234"/>
    </source>
</evidence>
<comment type="subcellular location">
    <subcellularLocation>
        <location evidence="1">Nucleus</location>
    </subcellularLocation>
</comment>
<dbReference type="EC" id="2.7.11.1" evidence="3"/>
<evidence type="ECO:0000256" key="11">
    <source>
        <dbReference type="ARBA" id="ARBA00047899"/>
    </source>
</evidence>
<keyword evidence="8" id="KW-0067">ATP-binding</keyword>
<evidence type="ECO:0000256" key="5">
    <source>
        <dbReference type="ARBA" id="ARBA00022679"/>
    </source>
</evidence>
<dbReference type="InterPro" id="IPR013896">
    <property type="entry name" value="SNF1_UBA"/>
</dbReference>
<reference evidence="14 15" key="1">
    <citation type="journal article" date="2016" name="Mol. Biol. Evol.">
        <title>Comparative Genomics of Early-Diverging Mushroom-Forming Fungi Provides Insights into the Origins of Lignocellulose Decay Capabilities.</title>
        <authorList>
            <person name="Nagy L.G."/>
            <person name="Riley R."/>
            <person name="Tritt A."/>
            <person name="Adam C."/>
            <person name="Daum C."/>
            <person name="Floudas D."/>
            <person name="Sun H."/>
            <person name="Yadav J.S."/>
            <person name="Pangilinan J."/>
            <person name="Larsson K.H."/>
            <person name="Matsuura K."/>
            <person name="Barry K."/>
            <person name="Labutti K."/>
            <person name="Kuo R."/>
            <person name="Ohm R.A."/>
            <person name="Bhattacharya S.S."/>
            <person name="Shirouzu T."/>
            <person name="Yoshinaga Y."/>
            <person name="Martin F.M."/>
            <person name="Grigoriev I.V."/>
            <person name="Hibbett D.S."/>
        </authorList>
    </citation>
    <scope>NUCLEOTIDE SEQUENCE [LARGE SCALE GENOMIC DNA]</scope>
    <source>
        <strain evidence="14 15">HHB12029</strain>
    </source>
</reference>
<evidence type="ECO:0000313" key="14">
    <source>
        <dbReference type="EMBL" id="KZV93707.1"/>
    </source>
</evidence>
<dbReference type="PANTHER" id="PTHR24346:SF110">
    <property type="entry name" value="NON-SPECIFIC SERINE_THREONINE PROTEIN KINASE"/>
    <property type="match status" value="1"/>
</dbReference>
<dbReference type="Pfam" id="PF00069">
    <property type="entry name" value="Pkinase"/>
    <property type="match status" value="1"/>
</dbReference>
<evidence type="ECO:0000256" key="6">
    <source>
        <dbReference type="ARBA" id="ARBA00022741"/>
    </source>
</evidence>
<comment type="catalytic activity">
    <reaction evidence="12">
        <text>L-seryl-[protein] + ATP = O-phospho-L-seryl-[protein] + ADP + H(+)</text>
        <dbReference type="Rhea" id="RHEA:17989"/>
        <dbReference type="Rhea" id="RHEA-COMP:9863"/>
        <dbReference type="Rhea" id="RHEA-COMP:11604"/>
        <dbReference type="ChEBI" id="CHEBI:15378"/>
        <dbReference type="ChEBI" id="CHEBI:29999"/>
        <dbReference type="ChEBI" id="CHEBI:30616"/>
        <dbReference type="ChEBI" id="CHEBI:83421"/>
        <dbReference type="ChEBI" id="CHEBI:456216"/>
        <dbReference type="EC" id="2.7.11.1"/>
    </reaction>
</comment>
<dbReference type="Pfam" id="PF08587">
    <property type="entry name" value="UBA_2"/>
    <property type="match status" value="1"/>
</dbReference>
<keyword evidence="6" id="KW-0547">Nucleotide-binding</keyword>
<evidence type="ECO:0000256" key="7">
    <source>
        <dbReference type="ARBA" id="ARBA00022777"/>
    </source>
</evidence>
<sequence>MTEAADRPPAHPPSQLGQYIVIGDIAEGTFGTVKMGKHVITGHRVAMKYISKKMINATKTKTRVQREVDYMRMLRHPHIIKLYEVINTTTDIIIVLEYVAGELFNYIVANGRMKEDKARRFFQQLISGIDYSHRLKVVHRDLKPENVLLDDDLNVKIADFGLSNRMIDGEFFKTSCGSPNYAAPEVIRGTLYEGPEIDVWSCGVVLFVMLCGRLPFEDDNINNLFNKITSGQFTVPMHVSSEAKFLLHGMLNTDPLKRLTIPDILRSPWFTKDLPGYLMPLPPPPGPLLGTLSSLVEPKKPPFEIIPGLGRVEDSVIDGLVERLQGVDRAEVLEALRREDGPTGNAVKVAYALLRDMNRKGHDVAEFEEREREAYLVAMDPKHNLSPVLSPGGDPSVNPFDNEFGAEDDFSAGDDEFGDDLETVHEEPEHHIAVLHSSLPQNFEEAAPPKYPRSSRGVNRRPHRPRWHFGIRSRSPPMEVMLEIYRVLKLHGAEWREKRVLGGLGGVPDPEYIRRAREEANPDISFDDGYVDLKAATSVYLIETRTRVEDVVVLMNIQLYMLDESNYLVDFQHKGYYQAAPKGPTFDMARPGAIDYLEPTPVPQNEHTVTSPFLFMDVACKLIVELAGGSPP</sequence>
<keyword evidence="10" id="KW-0119">Carbohydrate metabolism</keyword>
<dbReference type="InterPro" id="IPR008271">
    <property type="entry name" value="Ser/Thr_kinase_AS"/>
</dbReference>
<keyword evidence="5" id="KW-0808">Transferase</keyword>
<dbReference type="InterPro" id="IPR000719">
    <property type="entry name" value="Prot_kinase_dom"/>
</dbReference>
<dbReference type="InterPro" id="IPR032270">
    <property type="entry name" value="AMPK_C"/>
</dbReference>
<dbReference type="FunFam" id="3.30.200.20:FF:000003">
    <property type="entry name" value="Non-specific serine/threonine protein kinase"/>
    <property type="match status" value="1"/>
</dbReference>
<dbReference type="InterPro" id="IPR011009">
    <property type="entry name" value="Kinase-like_dom_sf"/>
</dbReference>
<keyword evidence="15" id="KW-1185">Reference proteome</keyword>
<dbReference type="OrthoDB" id="193931at2759"/>
<dbReference type="CDD" id="cd12122">
    <property type="entry name" value="AMPKA_C"/>
    <property type="match status" value="1"/>
</dbReference>
<feature type="domain" description="Protein kinase" evidence="13">
    <location>
        <begin position="19"/>
        <end position="270"/>
    </location>
</feature>
<proteinExistence type="inferred from homology"/>
<dbReference type="GO" id="GO:0005737">
    <property type="term" value="C:cytoplasm"/>
    <property type="evidence" value="ECO:0007669"/>
    <property type="project" value="TreeGrafter"/>
</dbReference>
<keyword evidence="4" id="KW-0723">Serine/threonine-protein kinase</keyword>
<accession>A0A165IPY8</accession>
<dbReference type="SUPFAM" id="SSF103243">
    <property type="entry name" value="KA1-like"/>
    <property type="match status" value="1"/>
</dbReference>
<dbReference type="SUPFAM" id="SSF56112">
    <property type="entry name" value="Protein kinase-like (PK-like)"/>
    <property type="match status" value="1"/>
</dbReference>
<gene>
    <name evidence="14" type="ORF">EXIGLDRAFT_716814</name>
</gene>
<name>A0A165IPY8_EXIGL</name>
<evidence type="ECO:0000256" key="12">
    <source>
        <dbReference type="ARBA" id="ARBA00048679"/>
    </source>
</evidence>
<dbReference type="GO" id="GO:0005634">
    <property type="term" value="C:nucleus"/>
    <property type="evidence" value="ECO:0007669"/>
    <property type="project" value="UniProtKB-SubCell"/>
</dbReference>
<comment type="similarity">
    <text evidence="2">Belongs to the protein kinase superfamily. CAMK Ser/Thr protein kinase family. SNF1 subfamily.</text>
</comment>
<evidence type="ECO:0000256" key="1">
    <source>
        <dbReference type="ARBA" id="ARBA00004123"/>
    </source>
</evidence>
<dbReference type="PROSITE" id="PS00108">
    <property type="entry name" value="PROTEIN_KINASE_ST"/>
    <property type="match status" value="1"/>
</dbReference>
<dbReference type="PANTHER" id="PTHR24346">
    <property type="entry name" value="MAP/MICROTUBULE AFFINITY-REGULATING KINASE"/>
    <property type="match status" value="1"/>
</dbReference>
<dbReference type="AlphaFoldDB" id="A0A165IPY8"/>
<evidence type="ECO:0000256" key="9">
    <source>
        <dbReference type="ARBA" id="ARBA00023242"/>
    </source>
</evidence>
<evidence type="ECO:0000259" key="13">
    <source>
        <dbReference type="PROSITE" id="PS50011"/>
    </source>
</evidence>
<evidence type="ECO:0000313" key="15">
    <source>
        <dbReference type="Proteomes" id="UP000077266"/>
    </source>
</evidence>
<dbReference type="Gene3D" id="3.30.310.80">
    <property type="entry name" value="Kinase associated domain 1, KA1"/>
    <property type="match status" value="1"/>
</dbReference>
<organism evidence="14 15">
    <name type="scientific">Exidia glandulosa HHB12029</name>
    <dbReference type="NCBI Taxonomy" id="1314781"/>
    <lineage>
        <taxon>Eukaryota</taxon>
        <taxon>Fungi</taxon>
        <taxon>Dikarya</taxon>
        <taxon>Basidiomycota</taxon>
        <taxon>Agaricomycotina</taxon>
        <taxon>Agaricomycetes</taxon>
        <taxon>Auriculariales</taxon>
        <taxon>Exidiaceae</taxon>
        <taxon>Exidia</taxon>
    </lineage>
</organism>